<dbReference type="SUPFAM" id="SSF56954">
    <property type="entry name" value="Outer membrane efflux proteins (OEP)"/>
    <property type="match status" value="1"/>
</dbReference>
<reference evidence="10" key="2">
    <citation type="submission" date="2022-09" db="EMBL/GenBank/DDBJ databases">
        <title>Intensive care unit water sources are persistently colonized with multi-drug resistant bacteria and are the site of extensive horizontal gene transfer of antibiotic resistance genes.</title>
        <authorList>
            <person name="Diorio-Toth L."/>
        </authorList>
    </citation>
    <scope>NUCLEOTIDE SEQUENCE</scope>
    <source>
        <strain evidence="10">GD04147</strain>
    </source>
</reference>
<dbReference type="Pfam" id="PF02321">
    <property type="entry name" value="OEP"/>
    <property type="match status" value="1"/>
</dbReference>
<evidence type="ECO:0000256" key="2">
    <source>
        <dbReference type="ARBA" id="ARBA00007613"/>
    </source>
</evidence>
<feature type="signal peptide" evidence="8">
    <location>
        <begin position="1"/>
        <end position="19"/>
    </location>
</feature>
<dbReference type="EMBL" id="JAODZE010000045">
    <property type="protein sequence ID" value="MDH0149104.1"/>
    <property type="molecule type" value="Genomic_DNA"/>
</dbReference>
<reference evidence="9 11" key="1">
    <citation type="submission" date="2014-11" db="EMBL/GenBank/DDBJ databases">
        <title>Genomics and ecophysiology of heterotrophic nitrogen fixing bacteria isolated from estuarine surface water.</title>
        <authorList>
            <person name="Bentzon-Tilia M."/>
            <person name="Severin I."/>
            <person name="Hansen L.H."/>
            <person name="Riemann L."/>
        </authorList>
    </citation>
    <scope>NUCLEOTIDE SEQUENCE [LARGE SCALE GENOMIC DNA]</scope>
    <source>
        <strain evidence="9 11">BAL361</strain>
    </source>
</reference>
<dbReference type="RefSeq" id="WP_003089075.1">
    <property type="nucleotide sequence ID" value="NZ_BCAJ01000057.1"/>
</dbReference>
<dbReference type="InterPro" id="IPR051906">
    <property type="entry name" value="TolC-like"/>
</dbReference>
<dbReference type="Proteomes" id="UP000032439">
    <property type="component" value="Unassembled WGS sequence"/>
</dbReference>
<evidence type="ECO:0000256" key="8">
    <source>
        <dbReference type="SAM" id="SignalP"/>
    </source>
</evidence>
<evidence type="ECO:0000256" key="4">
    <source>
        <dbReference type="ARBA" id="ARBA00022452"/>
    </source>
</evidence>
<dbReference type="EMBL" id="JXXD01000064">
    <property type="protein sequence ID" value="KIZ36738.1"/>
    <property type="molecule type" value="Genomic_DNA"/>
</dbReference>
<evidence type="ECO:0000313" key="10">
    <source>
        <dbReference type="EMBL" id="MDH0149104.1"/>
    </source>
</evidence>
<evidence type="ECO:0000256" key="6">
    <source>
        <dbReference type="ARBA" id="ARBA00023136"/>
    </source>
</evidence>
<accession>A0A0C2NNS8</accession>
<gene>
    <name evidence="9" type="ORF">LO50_08355</name>
    <name evidence="10" type="ORF">N7335_22205</name>
</gene>
<evidence type="ECO:0000313" key="12">
    <source>
        <dbReference type="Proteomes" id="UP001158076"/>
    </source>
</evidence>
<evidence type="ECO:0000256" key="7">
    <source>
        <dbReference type="ARBA" id="ARBA00023237"/>
    </source>
</evidence>
<dbReference type="InterPro" id="IPR003423">
    <property type="entry name" value="OMP_efflux"/>
</dbReference>
<evidence type="ECO:0000256" key="1">
    <source>
        <dbReference type="ARBA" id="ARBA00004442"/>
    </source>
</evidence>
<dbReference type="GO" id="GO:0015288">
    <property type="term" value="F:porin activity"/>
    <property type="evidence" value="ECO:0007669"/>
    <property type="project" value="TreeGrafter"/>
</dbReference>
<proteinExistence type="inferred from homology"/>
<dbReference type="GO" id="GO:0015562">
    <property type="term" value="F:efflux transmembrane transporter activity"/>
    <property type="evidence" value="ECO:0007669"/>
    <property type="project" value="InterPro"/>
</dbReference>
<comment type="subcellular location">
    <subcellularLocation>
        <location evidence="1">Cell outer membrane</location>
    </subcellularLocation>
</comment>
<keyword evidence="6" id="KW-0472">Membrane</keyword>
<comment type="similarity">
    <text evidence="2">Belongs to the outer membrane factor (OMF) (TC 1.B.17) family.</text>
</comment>
<comment type="caution">
    <text evidence="10">The sequence shown here is derived from an EMBL/GenBank/DDBJ whole genome shotgun (WGS) entry which is preliminary data.</text>
</comment>
<feature type="chain" id="PRO_5008205506" evidence="8">
    <location>
        <begin position="20"/>
        <end position="411"/>
    </location>
</feature>
<evidence type="ECO:0000313" key="9">
    <source>
        <dbReference type="EMBL" id="KIZ36738.1"/>
    </source>
</evidence>
<evidence type="ECO:0000256" key="5">
    <source>
        <dbReference type="ARBA" id="ARBA00022692"/>
    </source>
</evidence>
<dbReference type="GO" id="GO:1990281">
    <property type="term" value="C:efflux pump complex"/>
    <property type="evidence" value="ECO:0007669"/>
    <property type="project" value="TreeGrafter"/>
</dbReference>
<protein>
    <submittedName>
        <fullName evidence="10">TolC family protein</fullName>
    </submittedName>
</protein>
<dbReference type="PANTHER" id="PTHR30026">
    <property type="entry name" value="OUTER MEMBRANE PROTEIN TOLC"/>
    <property type="match status" value="1"/>
</dbReference>
<keyword evidence="5" id="KW-0812">Transmembrane</keyword>
<evidence type="ECO:0000256" key="3">
    <source>
        <dbReference type="ARBA" id="ARBA00022448"/>
    </source>
</evidence>
<dbReference type="PATRIC" id="fig|316.110.peg.4207"/>
<keyword evidence="7" id="KW-0998">Cell outer membrane</keyword>
<sequence length="411" mass="44654">MKRLVPLALLISVCGTAVAQPAAPANILPKPLVVSLLNADPRVASARSSMDAAMLEAGIIRRSPYEWTATAIGQQRRTDAGPNYNEWNVGIERTVRLPGKASADQDISSATLRLADATYGEVRHEAARELMTLWLDWLVSEHALTIANKGLASAKESLAAAEKRNRAGDASKLDVSLVKAEVAEQLRQGNEAKIKAAASWATLSRRFPGIERKVVDLPIPSAELGQYDTWRERILAESDVLRRVEASLLRNQGQSARAKADRVPDPTLGVFTASEQGNRERIYGVSFSMPIPSGSRSARYSQALAQENAAREDVDLAKRELEAGIARDVELASGAYESYLIAKDGAAAMTQNEAQMQRAYELGEVDLQSLLLARRQAVASSTSALQAHADTLRTHLSLLIDAHWIWGLDES</sequence>
<dbReference type="AlphaFoldDB" id="A0A0C2NNS8"/>
<dbReference type="Proteomes" id="UP001158076">
    <property type="component" value="Unassembled WGS sequence"/>
</dbReference>
<dbReference type="PANTHER" id="PTHR30026:SF20">
    <property type="entry name" value="OUTER MEMBRANE PROTEIN TOLC"/>
    <property type="match status" value="1"/>
</dbReference>
<keyword evidence="3" id="KW-0813">Transport</keyword>
<organism evidence="10 12">
    <name type="scientific">Stutzerimonas stutzeri</name>
    <name type="common">Pseudomonas stutzeri</name>
    <dbReference type="NCBI Taxonomy" id="316"/>
    <lineage>
        <taxon>Bacteria</taxon>
        <taxon>Pseudomonadati</taxon>
        <taxon>Pseudomonadota</taxon>
        <taxon>Gammaproteobacteria</taxon>
        <taxon>Pseudomonadales</taxon>
        <taxon>Pseudomonadaceae</taxon>
        <taxon>Stutzerimonas</taxon>
    </lineage>
</organism>
<keyword evidence="8" id="KW-0732">Signal</keyword>
<keyword evidence="4" id="KW-1134">Transmembrane beta strand</keyword>
<dbReference type="GO" id="GO:0009279">
    <property type="term" value="C:cell outer membrane"/>
    <property type="evidence" value="ECO:0007669"/>
    <property type="project" value="UniProtKB-SubCell"/>
</dbReference>
<evidence type="ECO:0000313" key="11">
    <source>
        <dbReference type="Proteomes" id="UP000032439"/>
    </source>
</evidence>
<name>A0A0C2NNS8_STUST</name>
<dbReference type="OrthoDB" id="7616984at2"/>
<dbReference type="Gene3D" id="1.20.1600.10">
    <property type="entry name" value="Outer membrane efflux proteins (OEP)"/>
    <property type="match status" value="1"/>
</dbReference>